<evidence type="ECO:0000313" key="2">
    <source>
        <dbReference type="EMBL" id="AGP37182.1"/>
    </source>
</evidence>
<proteinExistence type="predicted"/>
<gene>
    <name evidence="2" type="ORF">SCE1572_23465</name>
</gene>
<dbReference type="Proteomes" id="UP000014803">
    <property type="component" value="Chromosome"/>
</dbReference>
<evidence type="ECO:0000313" key="3">
    <source>
        <dbReference type="Proteomes" id="UP000014803"/>
    </source>
</evidence>
<name>S4XVC3_SORCE</name>
<protein>
    <submittedName>
        <fullName evidence="2">Uncharacterized protein</fullName>
    </submittedName>
</protein>
<organism evidence="2 3">
    <name type="scientific">Sorangium cellulosum So0157-2</name>
    <dbReference type="NCBI Taxonomy" id="1254432"/>
    <lineage>
        <taxon>Bacteria</taxon>
        <taxon>Pseudomonadati</taxon>
        <taxon>Myxococcota</taxon>
        <taxon>Polyangia</taxon>
        <taxon>Polyangiales</taxon>
        <taxon>Polyangiaceae</taxon>
        <taxon>Sorangium</taxon>
    </lineage>
</organism>
<sequence>MNRARSGATEAVNRARSGQGAARPTGRVTDATDATDATDDSGGRRRRGDGRRTASPCSGPFAPRGAIA</sequence>
<dbReference type="KEGG" id="scu:SCE1572_23465"/>
<dbReference type="HOGENOM" id="CLU_2791773_0_0_7"/>
<dbReference type="AlphaFoldDB" id="S4XVC3"/>
<dbReference type="EMBL" id="CP003969">
    <property type="protein sequence ID" value="AGP37182.1"/>
    <property type="molecule type" value="Genomic_DNA"/>
</dbReference>
<dbReference type="STRING" id="1254432.SCE1572_23465"/>
<reference evidence="2 3" key="1">
    <citation type="journal article" date="2013" name="Sci. Rep.">
        <title>Extraordinary expansion of a Sorangium cellulosum genome from an alkaline milieu.</title>
        <authorList>
            <person name="Han K."/>
            <person name="Li Z.F."/>
            <person name="Peng R."/>
            <person name="Zhu L.P."/>
            <person name="Zhou T."/>
            <person name="Wang L.G."/>
            <person name="Li S.G."/>
            <person name="Zhang X.B."/>
            <person name="Hu W."/>
            <person name="Wu Z.H."/>
            <person name="Qin N."/>
            <person name="Li Y.Z."/>
        </authorList>
    </citation>
    <scope>NUCLEOTIDE SEQUENCE [LARGE SCALE GENOMIC DNA]</scope>
    <source>
        <strain evidence="2 3">So0157-2</strain>
    </source>
</reference>
<evidence type="ECO:0000256" key="1">
    <source>
        <dbReference type="SAM" id="MobiDB-lite"/>
    </source>
</evidence>
<feature type="region of interest" description="Disordered" evidence="1">
    <location>
        <begin position="1"/>
        <end position="68"/>
    </location>
</feature>
<accession>S4XVC3</accession>